<keyword evidence="2" id="KW-1185">Reference proteome</keyword>
<dbReference type="GO" id="GO:0016811">
    <property type="term" value="F:hydrolase activity, acting on carbon-nitrogen (but not peptide) bonds, in linear amides"/>
    <property type="evidence" value="ECO:0007669"/>
    <property type="project" value="InterPro"/>
</dbReference>
<dbReference type="HOGENOM" id="CLU_032013_1_0_11"/>
<reference evidence="2" key="1">
    <citation type="submission" date="2014-08" db="EMBL/GenBank/DDBJ databases">
        <title>Coriobacteriaceae sp. complete genome.</title>
        <authorList>
            <person name="Looft T."/>
            <person name="Bayles D.O."/>
            <person name="Stanton T.B."/>
        </authorList>
    </citation>
    <scope>NUCLEOTIDE SEQUENCE [LARGE SCALE GENOMIC DNA]</scope>
    <source>
        <strain evidence="2">68-1-3</strain>
    </source>
</reference>
<dbReference type="Gene3D" id="2.40.10.120">
    <property type="match status" value="1"/>
</dbReference>
<dbReference type="EMBL" id="CP009302">
    <property type="protein sequence ID" value="AJC12133.1"/>
    <property type="molecule type" value="Genomic_DNA"/>
</dbReference>
<protein>
    <submittedName>
        <fullName evidence="1">Acetamidase</fullName>
    </submittedName>
</protein>
<name>A0A0A8B5R5_9ACTN</name>
<dbReference type="PANTHER" id="PTHR31891">
    <property type="entry name" value="FORMAMIDASE C869.04-RELATED"/>
    <property type="match status" value="1"/>
</dbReference>
<organism evidence="1 2">
    <name type="scientific">Berryella intestinalis</name>
    <dbReference type="NCBI Taxonomy" id="1531429"/>
    <lineage>
        <taxon>Bacteria</taxon>
        <taxon>Bacillati</taxon>
        <taxon>Actinomycetota</taxon>
        <taxon>Coriobacteriia</taxon>
        <taxon>Eggerthellales</taxon>
        <taxon>Eggerthellaceae</taxon>
        <taxon>Berryella</taxon>
    </lineage>
</organism>
<accession>A0A0A8B5R5</accession>
<reference evidence="1 2" key="2">
    <citation type="journal article" date="2015" name="Genome Announc.">
        <title>Complete Genome Sequence of Coriobacteriaceae Strain 68-1-3, a Novel Mucus-Degrading Isolate from the Swine Intestinal Tract.</title>
        <authorList>
            <person name="Looft T."/>
            <person name="Bayles D.O."/>
            <person name="Alt D.P."/>
            <person name="Stanton T.B."/>
        </authorList>
    </citation>
    <scope>NUCLEOTIDE SEQUENCE [LARGE SCALE GENOMIC DNA]</scope>
    <source>
        <strain evidence="1 2">68-1-3</strain>
    </source>
</reference>
<dbReference type="KEGG" id="cbac:JI75_05085"/>
<dbReference type="RefSeq" id="WP_039689223.1">
    <property type="nucleotide sequence ID" value="NZ_CP009302.1"/>
</dbReference>
<dbReference type="OrthoDB" id="9785236at2"/>
<dbReference type="AlphaFoldDB" id="A0A0A8B5R5"/>
<evidence type="ECO:0000313" key="1">
    <source>
        <dbReference type="EMBL" id="AJC12133.1"/>
    </source>
</evidence>
<sequence>MQVITDQVYRFSKDNAACATAEPGEVLVFKTLDCFSNRITDETVTMASLDYGYDVANPAAGPVFVNGAKPGDVLVVDILSIDVADEGTIATDDHCGPLFEGMPYATKKVRIEEGFAVFNDLRFPIDPMIGVIGTAPSGDDVIDGYIGSHGGNMDNKLITAGARLFFPVRVEGALLQMGDVHAAMGDSEICGTGIEIPASITVRIALIKDFELNWPVLETKDKWYVNACAPEYHEACRNAARELHRLLMRATGWSAPDTYMYMSVQCDLEINQGCKPCAVEMSLRFGAPKHPGIKPLIDIDKLL</sequence>
<dbReference type="PANTHER" id="PTHR31891:SF1">
    <property type="entry name" value="FORMAMIDASE C869.04-RELATED"/>
    <property type="match status" value="1"/>
</dbReference>
<gene>
    <name evidence="1" type="ORF">JI75_05085</name>
</gene>
<evidence type="ECO:0000313" key="2">
    <source>
        <dbReference type="Proteomes" id="UP000031121"/>
    </source>
</evidence>
<dbReference type="Proteomes" id="UP000031121">
    <property type="component" value="Chromosome"/>
</dbReference>
<dbReference type="SUPFAM" id="SSF141130">
    <property type="entry name" value="Acetamidase/Formamidase-like"/>
    <property type="match status" value="1"/>
</dbReference>
<proteinExistence type="predicted"/>
<dbReference type="STRING" id="1531429.JI75_05085"/>
<dbReference type="Pfam" id="PF03069">
    <property type="entry name" value="FmdA_AmdA"/>
    <property type="match status" value="2"/>
</dbReference>
<dbReference type="Gene3D" id="2.60.120.580">
    <property type="entry name" value="Acetamidase/Formamidase-like domains"/>
    <property type="match status" value="1"/>
</dbReference>
<dbReference type="InterPro" id="IPR004304">
    <property type="entry name" value="FmdA_AmdA"/>
</dbReference>
<dbReference type="Gene3D" id="3.10.28.20">
    <property type="entry name" value="Acetamidase/Formamidase-like domains"/>
    <property type="match status" value="1"/>
</dbReference>